<dbReference type="NCBIfam" id="TIGR01767">
    <property type="entry name" value="MTRK"/>
    <property type="match status" value="1"/>
</dbReference>
<dbReference type="Gene3D" id="3.90.1200.10">
    <property type="match status" value="1"/>
</dbReference>
<geneLocation type="plasmid" evidence="9">
    <name>pCPNY83906550-1</name>
</geneLocation>
<dbReference type="GO" id="GO:0009086">
    <property type="term" value="P:methionine biosynthetic process"/>
    <property type="evidence" value="ECO:0007669"/>
    <property type="project" value="InterPro"/>
</dbReference>
<evidence type="ECO:0000256" key="2">
    <source>
        <dbReference type="ARBA" id="ARBA00011738"/>
    </source>
</evidence>
<dbReference type="RefSeq" id="WP_195961842.1">
    <property type="nucleotide sequence ID" value="NZ_CATNXF010000013.1"/>
</dbReference>
<dbReference type="PIRSF" id="PIRSF031134">
    <property type="entry name" value="MTRK"/>
    <property type="match status" value="1"/>
</dbReference>
<reference evidence="9" key="1">
    <citation type="submission" date="2018-12" db="EMBL/GenBank/DDBJ databases">
        <title>Identification of novel toxin homologs and associated mobile genetic elements in Clostridium perfringens.</title>
        <authorList>
            <person name="Moore R.J."/>
            <person name="Lacey J.A."/>
            <person name="Johanesen P.A."/>
            <person name="Lyras D."/>
        </authorList>
    </citation>
    <scope>NUCLEOTIDE SEQUENCE</scope>
    <source>
        <strain evidence="9">NY83906550</strain>
        <plasmid evidence="9">pCPNY83906550-1</plasmid>
    </source>
</reference>
<dbReference type="PANTHER" id="PTHR34273:SF2">
    <property type="entry name" value="METHYLTHIORIBOSE KINASE"/>
    <property type="match status" value="1"/>
</dbReference>
<evidence type="ECO:0000256" key="6">
    <source>
        <dbReference type="ARBA" id="ARBA00022777"/>
    </source>
</evidence>
<dbReference type="EC" id="2.7.1.100" evidence="3"/>
<protein>
    <recommendedName>
        <fullName evidence="3">S-methyl-5-thioribose kinase</fullName>
        <ecNumber evidence="3">2.7.1.100</ecNumber>
    </recommendedName>
</protein>
<evidence type="ECO:0000256" key="3">
    <source>
        <dbReference type="ARBA" id="ARBA00012128"/>
    </source>
</evidence>
<organism evidence="9">
    <name type="scientific">Clostridium perfringens</name>
    <dbReference type="NCBI Taxonomy" id="1502"/>
    <lineage>
        <taxon>Bacteria</taxon>
        <taxon>Bacillati</taxon>
        <taxon>Bacillota</taxon>
        <taxon>Clostridia</taxon>
        <taxon>Eubacteriales</taxon>
        <taxon>Clostridiaceae</taxon>
        <taxon>Clostridium</taxon>
    </lineage>
</organism>
<dbReference type="Pfam" id="PF01636">
    <property type="entry name" value="APH"/>
    <property type="match status" value="1"/>
</dbReference>
<keyword evidence="6 9" id="KW-0418">Kinase</keyword>
<evidence type="ECO:0000259" key="8">
    <source>
        <dbReference type="Pfam" id="PF01636"/>
    </source>
</evidence>
<dbReference type="GO" id="GO:0005524">
    <property type="term" value="F:ATP binding"/>
    <property type="evidence" value="ECO:0007669"/>
    <property type="project" value="UniProtKB-KW"/>
</dbReference>
<keyword evidence="4 9" id="KW-0808">Transferase</keyword>
<dbReference type="GO" id="GO:0046522">
    <property type="term" value="F:S-methyl-5-thioribose kinase activity"/>
    <property type="evidence" value="ECO:0007669"/>
    <property type="project" value="UniProtKB-EC"/>
</dbReference>
<comment type="subunit">
    <text evidence="2">Homodimer.</text>
</comment>
<accession>A0A411AM84</accession>
<dbReference type="Gene3D" id="3.30.200.20">
    <property type="entry name" value="Phosphorylase Kinase, domain 1"/>
    <property type="match status" value="1"/>
</dbReference>
<feature type="domain" description="Aminoglycoside phosphotransferase" evidence="8">
    <location>
        <begin position="214"/>
        <end position="261"/>
    </location>
</feature>
<dbReference type="InterPro" id="IPR011009">
    <property type="entry name" value="Kinase-like_dom_sf"/>
</dbReference>
<keyword evidence="7" id="KW-0067">ATP-binding</keyword>
<proteinExistence type="inferred from homology"/>
<dbReference type="SUPFAM" id="SSF56112">
    <property type="entry name" value="Protein kinase-like (PK-like)"/>
    <property type="match status" value="1"/>
</dbReference>
<gene>
    <name evidence="9" type="primary">mtnK</name>
    <name evidence="9" type="ORF">pCPNY83906550-1_00050</name>
</gene>
<dbReference type="InterPro" id="IPR002575">
    <property type="entry name" value="Aminoglycoside_PTrfase"/>
</dbReference>
<evidence type="ECO:0000256" key="4">
    <source>
        <dbReference type="ARBA" id="ARBA00022679"/>
    </source>
</evidence>
<keyword evidence="9" id="KW-0614">Plasmid</keyword>
<keyword evidence="5" id="KW-0547">Nucleotide-binding</keyword>
<dbReference type="InterPro" id="IPR009212">
    <property type="entry name" value="Methylthioribose_kinase"/>
</dbReference>
<evidence type="ECO:0000256" key="5">
    <source>
        <dbReference type="ARBA" id="ARBA00022741"/>
    </source>
</evidence>
<evidence type="ECO:0000256" key="7">
    <source>
        <dbReference type="ARBA" id="ARBA00022840"/>
    </source>
</evidence>
<evidence type="ECO:0000256" key="1">
    <source>
        <dbReference type="ARBA" id="ARBA00010165"/>
    </source>
</evidence>
<dbReference type="PANTHER" id="PTHR34273">
    <property type="entry name" value="METHYLTHIORIBOSE KINASE"/>
    <property type="match status" value="1"/>
</dbReference>
<comment type="similarity">
    <text evidence="1">Belongs to the methylthioribose kinase family.</text>
</comment>
<dbReference type="AlphaFoldDB" id="A0A411AM84"/>
<sequence>MYYRLDNEEIINYVKNSTNLFSKKEKLSSEEISDGNLNLVFRVKSSDNNRSVIIKQSLPSLRIDETMKLCLERIDLEYKYLTYIKNIQPKLVPEVYHFDKKMKVIIMEDLYSHEVLRNILIQGIKSKNIGSEVGSFLAKSLFFTSDLYLEQLKKKRLVKDFINPELCKITEDLVFTQPYYECEKNNIDPWLMPKVKEIIGDEELKKSVAKLRYKFMNNSASLLHGDLHTGSIMVNKDGVKIIDGEFAFFGPMGFDIGAFIANIILNYLSQEVHMEEVDSRKEYKEYLRTIILDTWNKFESEFRMLWSEFIQCPLEATDEYMNEYIQEVFEDTIGYAGCKMIRRIYGLAHVSDIDSIIDKKAKEKVQNKALDLGRELIVKRKEFYNINNLIEKVTMY</sequence>
<dbReference type="EMBL" id="MK285071">
    <property type="protein sequence ID" value="QAX89065.1"/>
    <property type="molecule type" value="Genomic_DNA"/>
</dbReference>
<evidence type="ECO:0000313" key="9">
    <source>
        <dbReference type="EMBL" id="QAX89065.1"/>
    </source>
</evidence>
<name>A0A411AM84_CLOPF</name>